<keyword evidence="3" id="KW-0677">Repeat</keyword>
<dbReference type="InterPro" id="IPR057135">
    <property type="entry name" value="At4g27190-like_LRR"/>
</dbReference>
<dbReference type="Proteomes" id="UP000236630">
    <property type="component" value="Unassembled WGS sequence"/>
</dbReference>
<dbReference type="InterPro" id="IPR042197">
    <property type="entry name" value="Apaf_helical"/>
</dbReference>
<dbReference type="Gene3D" id="1.10.10.10">
    <property type="entry name" value="Winged helix-like DNA-binding domain superfamily/Winged helix DNA-binding domain"/>
    <property type="match status" value="1"/>
</dbReference>
<keyword evidence="6" id="KW-0067">ATP-binding</keyword>
<dbReference type="PANTHER" id="PTHR33463">
    <property type="entry name" value="NB-ARC DOMAIN-CONTAINING PROTEIN-RELATED"/>
    <property type="match status" value="1"/>
</dbReference>
<accession>A0A2H5P680</accession>
<name>A0A2H5P680_CITUN</name>
<dbReference type="Gene3D" id="3.40.50.300">
    <property type="entry name" value="P-loop containing nucleotide triphosphate hydrolases"/>
    <property type="match status" value="1"/>
</dbReference>
<dbReference type="InterPro" id="IPR002182">
    <property type="entry name" value="NB-ARC"/>
</dbReference>
<proteinExistence type="inferred from homology"/>
<comment type="caution">
    <text evidence="9">The sequence shown here is derived from an EMBL/GenBank/DDBJ whole genome shotgun (WGS) entry which is preliminary data.</text>
</comment>
<evidence type="ECO:0000256" key="3">
    <source>
        <dbReference type="ARBA" id="ARBA00022737"/>
    </source>
</evidence>
<evidence type="ECO:0000313" key="9">
    <source>
        <dbReference type="EMBL" id="GAY47864.1"/>
    </source>
</evidence>
<gene>
    <name evidence="9" type="ORF">CUMW_107530</name>
</gene>
<keyword evidence="10" id="KW-1185">Reference proteome</keyword>
<dbReference type="InterPro" id="IPR050905">
    <property type="entry name" value="Plant_NBS-LRR"/>
</dbReference>
<feature type="domain" description="NB-ARC" evidence="7">
    <location>
        <begin position="161"/>
        <end position="321"/>
    </location>
</feature>
<evidence type="ECO:0000259" key="7">
    <source>
        <dbReference type="Pfam" id="PF00931"/>
    </source>
</evidence>
<reference evidence="9 10" key="1">
    <citation type="journal article" date="2017" name="Front. Genet.">
        <title>Draft sequencing of the heterozygous diploid genome of Satsuma (Citrus unshiu Marc.) using a hybrid assembly approach.</title>
        <authorList>
            <person name="Shimizu T."/>
            <person name="Tanizawa Y."/>
            <person name="Mochizuki T."/>
            <person name="Nagasaki H."/>
            <person name="Yoshioka T."/>
            <person name="Toyoda A."/>
            <person name="Fujiyama A."/>
            <person name="Kaminuma E."/>
            <person name="Nakamura Y."/>
        </authorList>
    </citation>
    <scope>NUCLEOTIDE SEQUENCE [LARGE SCALE GENOMIC DNA]</scope>
    <source>
        <strain evidence="10">cv. Miyagawa wase</strain>
    </source>
</reference>
<keyword evidence="2" id="KW-0433">Leucine-rich repeat</keyword>
<comment type="similarity">
    <text evidence="1">Belongs to the disease resistance NB-LRR family.</text>
</comment>
<dbReference type="SUPFAM" id="SSF52540">
    <property type="entry name" value="P-loop containing nucleoside triphosphate hydrolases"/>
    <property type="match status" value="1"/>
</dbReference>
<dbReference type="GO" id="GO:0006952">
    <property type="term" value="P:defense response"/>
    <property type="evidence" value="ECO:0007669"/>
    <property type="project" value="UniProtKB-KW"/>
</dbReference>
<dbReference type="InterPro" id="IPR027417">
    <property type="entry name" value="P-loop_NTPase"/>
</dbReference>
<keyword evidence="5" id="KW-0611">Plant defense</keyword>
<evidence type="ECO:0000259" key="8">
    <source>
        <dbReference type="Pfam" id="PF23247"/>
    </source>
</evidence>
<dbReference type="Gene3D" id="1.10.8.430">
    <property type="entry name" value="Helical domain of apoptotic protease-activating factors"/>
    <property type="match status" value="1"/>
</dbReference>
<evidence type="ECO:0000256" key="4">
    <source>
        <dbReference type="ARBA" id="ARBA00022741"/>
    </source>
</evidence>
<sequence length="1066" mass="121339">MEIAAGIASKIGEYLVEATVHQVRYLFCFNSIVDDLKNEEINLKLSEDRIKQEVEREKRNTKEPEKDVEKWLMDVYNVVAEVQKLKEDIQVNKSTFLNGWCPNLGRRYQLSRKAAKKTLIMAKLQDRGKFDKVAHLKPLQGIQISAPRDFMSFAATKLGSDQIIEALKDEMTMMIGNATGGAGKTTLANMIGNEVQEQKIFDEVVKAVVSQNPNLINIQDQLAASLGLMFEEKSSLEERAKRLYLRFTDTDKRILIILDDVWAKLDLATIGIPFDSDYKRCKILITTRRQHACISMGCQLRFPLNTLNEEEGLALLKRHAGVNDGDFSMNDVAKEVASECKGLPLAIVAVGSALKGKGINEWKAVSQKLKNSKLFDVEDVDADVYACLKLSYDYLKSENTKFVFLLCSLFPEDFKIDKEDLLRYGIGIGLFDDADTIEDARNELHLLVTNLKDCCLLLDAGEQFVKMHDIVRDVALWIASEGKNVFMGKAGNGLTEWPKKYGLDCHTAISLTDNNIKVLPTGLECPKLEILLLGGYNHCNVVVPDQFFKQMKALKILTIIKGELSLESLELLENIRTLQLIKCTLRDMSSLRKLKRLRILNLRFSYFVCEISEGLGDLDELRLLDLRETRHPLSVMRRFPPLEEFYGDIEFKDVQIEPTSSEINSEPCFDFSKLRRYKINLNVDFPRYLPGTTALEMKDIEATTLILFKALYPRLQYFALTNAMDTSQQQAPPIAFSNLTKLCLIDINRLTEICYGANYPRKFLENLEILYVSTCHSMHSLLSAKLLRQLQKLKEVEVNFCNKLQEVFRCHNEKESDPVLLIYLAKLNLVDSRELKWIWKGHTNHVSLQNLTDVEVTKCPSLAYIFSVSLAKSLVQLKKLKVRKCESLKHIVFNDNDRKGNVVALPNLRDLQLEELPNLISFCSENNYSTWPDLRKLVLICCPNLAIEAELAANVHSFEEILVTLFLRPGYLLDQPHLDQDLSSYAFFSKYSCVHRNKSEHASCFPGVNPPTLKSDMKALGTLATYLMALALLNSGLPSIRAHYPPTSRKWIPHFRSRGWLRGLRA</sequence>
<dbReference type="Pfam" id="PF00931">
    <property type="entry name" value="NB-ARC"/>
    <property type="match status" value="1"/>
</dbReference>
<dbReference type="GO" id="GO:0005524">
    <property type="term" value="F:ATP binding"/>
    <property type="evidence" value="ECO:0007669"/>
    <property type="project" value="UniProtKB-KW"/>
</dbReference>
<dbReference type="EMBL" id="BDQV01000041">
    <property type="protein sequence ID" value="GAY47864.1"/>
    <property type="molecule type" value="Genomic_DNA"/>
</dbReference>
<evidence type="ECO:0000313" key="10">
    <source>
        <dbReference type="Proteomes" id="UP000236630"/>
    </source>
</evidence>
<keyword evidence="4" id="KW-0547">Nucleotide-binding</keyword>
<dbReference type="InterPro" id="IPR032675">
    <property type="entry name" value="LRR_dom_sf"/>
</dbReference>
<organism evidence="9 10">
    <name type="scientific">Citrus unshiu</name>
    <name type="common">Satsuma mandarin</name>
    <name type="synonym">Citrus nobilis var. unshiu</name>
    <dbReference type="NCBI Taxonomy" id="55188"/>
    <lineage>
        <taxon>Eukaryota</taxon>
        <taxon>Viridiplantae</taxon>
        <taxon>Streptophyta</taxon>
        <taxon>Embryophyta</taxon>
        <taxon>Tracheophyta</taxon>
        <taxon>Spermatophyta</taxon>
        <taxon>Magnoliopsida</taxon>
        <taxon>eudicotyledons</taxon>
        <taxon>Gunneridae</taxon>
        <taxon>Pentapetalae</taxon>
        <taxon>rosids</taxon>
        <taxon>malvids</taxon>
        <taxon>Sapindales</taxon>
        <taxon>Rutaceae</taxon>
        <taxon>Aurantioideae</taxon>
        <taxon>Citrus</taxon>
    </lineage>
</organism>
<protein>
    <submittedName>
        <fullName evidence="9">Uncharacterized protein</fullName>
    </submittedName>
</protein>
<dbReference type="AlphaFoldDB" id="A0A2H5P680"/>
<dbReference type="InterPro" id="IPR036388">
    <property type="entry name" value="WH-like_DNA-bd_sf"/>
</dbReference>
<feature type="domain" description="Disease resistance protein At4g27190-like leucine-rich repeats" evidence="8">
    <location>
        <begin position="741"/>
        <end position="886"/>
    </location>
</feature>
<dbReference type="Gene3D" id="3.80.10.10">
    <property type="entry name" value="Ribonuclease Inhibitor"/>
    <property type="match status" value="2"/>
</dbReference>
<evidence type="ECO:0000256" key="2">
    <source>
        <dbReference type="ARBA" id="ARBA00022614"/>
    </source>
</evidence>
<dbReference type="Pfam" id="PF23247">
    <property type="entry name" value="LRR_RPS2"/>
    <property type="match status" value="1"/>
</dbReference>
<dbReference type="PANTHER" id="PTHR33463:SF203">
    <property type="entry name" value="AAA+ ATPASE DOMAIN-CONTAINING PROTEIN"/>
    <property type="match status" value="1"/>
</dbReference>
<dbReference type="GO" id="GO:0043531">
    <property type="term" value="F:ADP binding"/>
    <property type="evidence" value="ECO:0007669"/>
    <property type="project" value="InterPro"/>
</dbReference>
<dbReference type="PRINTS" id="PR00364">
    <property type="entry name" value="DISEASERSIST"/>
</dbReference>
<dbReference type="SUPFAM" id="SSF52058">
    <property type="entry name" value="L domain-like"/>
    <property type="match status" value="1"/>
</dbReference>
<evidence type="ECO:0000256" key="1">
    <source>
        <dbReference type="ARBA" id="ARBA00008894"/>
    </source>
</evidence>
<evidence type="ECO:0000256" key="6">
    <source>
        <dbReference type="ARBA" id="ARBA00022840"/>
    </source>
</evidence>
<evidence type="ECO:0000256" key="5">
    <source>
        <dbReference type="ARBA" id="ARBA00022821"/>
    </source>
</evidence>